<dbReference type="InterPro" id="IPR037523">
    <property type="entry name" value="VOC_core"/>
</dbReference>
<dbReference type="InterPro" id="IPR004360">
    <property type="entry name" value="Glyas_Fos-R_dOase_dom"/>
</dbReference>
<name>A0A0D7E3X8_RHOPL</name>
<protein>
    <submittedName>
        <fullName evidence="2">Glyoxalase</fullName>
    </submittedName>
</protein>
<dbReference type="Gene3D" id="3.10.180.10">
    <property type="entry name" value="2,3-Dihydroxybiphenyl 1,2-Dioxygenase, domain 1"/>
    <property type="match status" value="1"/>
</dbReference>
<dbReference type="PATRIC" id="fig|1076.23.peg.1556"/>
<dbReference type="RefSeq" id="WP_044417191.1">
    <property type="nucleotide sequence ID" value="NZ_JXXE01000618.1"/>
</dbReference>
<dbReference type="SUPFAM" id="SSF54593">
    <property type="entry name" value="Glyoxalase/Bleomycin resistance protein/Dihydroxybiphenyl dioxygenase"/>
    <property type="match status" value="1"/>
</dbReference>
<gene>
    <name evidence="2" type="ORF">OO17_25625</name>
</gene>
<dbReference type="AlphaFoldDB" id="A0A0D7E3X8"/>
<sequence>MKFAYTRLVTDDVQSLSAFYEKLLGTPSKGNDDYVELHPGGAILAIVSRKAAEFMHGGEWVAGANRTAILEFEVDDVDRERERIDSLVTDWLQQPKDMQWGNRSMLFRDPDGNPINFFKSPAAKA</sequence>
<proteinExistence type="predicted"/>
<evidence type="ECO:0000313" key="2">
    <source>
        <dbReference type="EMBL" id="KIZ35589.1"/>
    </source>
</evidence>
<evidence type="ECO:0000313" key="3">
    <source>
        <dbReference type="Proteomes" id="UP000032515"/>
    </source>
</evidence>
<evidence type="ECO:0000259" key="1">
    <source>
        <dbReference type="PROSITE" id="PS51819"/>
    </source>
</evidence>
<dbReference type="OrthoDB" id="9798201at2"/>
<feature type="domain" description="VOC" evidence="1">
    <location>
        <begin position="2"/>
        <end position="120"/>
    </location>
</feature>
<dbReference type="EMBL" id="JXXE01000618">
    <property type="protein sequence ID" value="KIZ35589.1"/>
    <property type="molecule type" value="Genomic_DNA"/>
</dbReference>
<comment type="caution">
    <text evidence="2">The sequence shown here is derived from an EMBL/GenBank/DDBJ whole genome shotgun (WGS) entry which is preliminary data.</text>
</comment>
<dbReference type="PROSITE" id="PS51819">
    <property type="entry name" value="VOC"/>
    <property type="match status" value="1"/>
</dbReference>
<accession>A0A0D7E3X8</accession>
<dbReference type="Pfam" id="PF00903">
    <property type="entry name" value="Glyoxalase"/>
    <property type="match status" value="1"/>
</dbReference>
<reference evidence="2 3" key="1">
    <citation type="submission" date="2014-11" db="EMBL/GenBank/DDBJ databases">
        <title>Genomics and ecophysiology of heterotrophic nitrogen fixing bacteria isolated from estuarine surface water.</title>
        <authorList>
            <person name="Bentzon-Tilia M."/>
            <person name="Severin I."/>
            <person name="Hansen L.H."/>
            <person name="Riemann L."/>
        </authorList>
    </citation>
    <scope>NUCLEOTIDE SEQUENCE [LARGE SCALE GENOMIC DNA]</scope>
    <source>
        <strain evidence="2 3">BAL398</strain>
    </source>
</reference>
<dbReference type="Proteomes" id="UP000032515">
    <property type="component" value="Unassembled WGS sequence"/>
</dbReference>
<dbReference type="InterPro" id="IPR029068">
    <property type="entry name" value="Glyas_Bleomycin-R_OHBP_Dase"/>
</dbReference>
<organism evidence="2 3">
    <name type="scientific">Rhodopseudomonas palustris</name>
    <dbReference type="NCBI Taxonomy" id="1076"/>
    <lineage>
        <taxon>Bacteria</taxon>
        <taxon>Pseudomonadati</taxon>
        <taxon>Pseudomonadota</taxon>
        <taxon>Alphaproteobacteria</taxon>
        <taxon>Hyphomicrobiales</taxon>
        <taxon>Nitrobacteraceae</taxon>
        <taxon>Rhodopseudomonas</taxon>
    </lineage>
</organism>